<name>A0A383BY57_9ZZZZ</name>
<feature type="non-terminal residue" evidence="2">
    <location>
        <position position="1"/>
    </location>
</feature>
<proteinExistence type="predicted"/>
<dbReference type="Pfam" id="PF01973">
    <property type="entry name" value="MptE-like"/>
    <property type="match status" value="1"/>
</dbReference>
<evidence type="ECO:0000259" key="1">
    <source>
        <dbReference type="Pfam" id="PF01973"/>
    </source>
</evidence>
<dbReference type="PANTHER" id="PTHR41786">
    <property type="entry name" value="MOTILITY ACCESSORY FACTOR MAF"/>
    <property type="match status" value="1"/>
</dbReference>
<feature type="non-terminal residue" evidence="2">
    <location>
        <position position="244"/>
    </location>
</feature>
<dbReference type="AlphaFoldDB" id="A0A383BY57"/>
<organism evidence="2">
    <name type="scientific">marine metagenome</name>
    <dbReference type="NCBI Taxonomy" id="408172"/>
    <lineage>
        <taxon>unclassified sequences</taxon>
        <taxon>metagenomes</taxon>
        <taxon>ecological metagenomes</taxon>
    </lineage>
</organism>
<protein>
    <recommendedName>
        <fullName evidence="1">6-hydroxymethylpterin diphosphokinase MptE-like domain-containing protein</fullName>
    </recommendedName>
</protein>
<reference evidence="2" key="1">
    <citation type="submission" date="2018-05" db="EMBL/GenBank/DDBJ databases">
        <authorList>
            <person name="Lanie J.A."/>
            <person name="Ng W.-L."/>
            <person name="Kazmierczak K.M."/>
            <person name="Andrzejewski T.M."/>
            <person name="Davidsen T.M."/>
            <person name="Wayne K.J."/>
            <person name="Tettelin H."/>
            <person name="Glass J.I."/>
            <person name="Rusch D."/>
            <person name="Podicherti R."/>
            <person name="Tsui H.-C.T."/>
            <person name="Winkler M.E."/>
        </authorList>
    </citation>
    <scope>NUCLEOTIDE SEQUENCE</scope>
</reference>
<accession>A0A383BY57</accession>
<gene>
    <name evidence="2" type="ORF">METZ01_LOCUS477069</name>
</gene>
<sequence length="244" mass="25778">LAEGSLAVVVGAGPSLDLALPLLSEGFGEPLIIAADSALGALARHGISPDFVVNIDPEKSVTACGSPKHFPGIAVLSTQSHPSWRAAWGEKALYLSGRVLTEDWLASRGVPKTSLEATNNAGLTALLLANFLGASAVMLVGMDLAGSGTENQRYAHSTGRSHLEVLATNYHKVPGNHEEFVTTPFLSDWSETSGNCEAISKQRTVINFNDRGARLEGTTVIHPDKAEELRATLAENLRPFDRGG</sequence>
<feature type="domain" description="6-hydroxymethylpterin diphosphokinase MptE-like" evidence="1">
    <location>
        <begin position="7"/>
        <end position="146"/>
    </location>
</feature>
<evidence type="ECO:0000313" key="2">
    <source>
        <dbReference type="EMBL" id="SVE24215.1"/>
    </source>
</evidence>
<dbReference type="InterPro" id="IPR002826">
    <property type="entry name" value="MptE-like"/>
</dbReference>
<dbReference type="EMBL" id="UINC01203794">
    <property type="protein sequence ID" value="SVE24215.1"/>
    <property type="molecule type" value="Genomic_DNA"/>
</dbReference>
<dbReference type="PANTHER" id="PTHR41786:SF1">
    <property type="entry name" value="6-HYDROXYMETHYLPTERIN DIPHOSPHOKINASE MPTE-LIKE DOMAIN-CONTAINING PROTEIN"/>
    <property type="match status" value="1"/>
</dbReference>